<feature type="transmembrane region" description="Helical" evidence="1">
    <location>
        <begin position="25"/>
        <end position="45"/>
    </location>
</feature>
<protein>
    <submittedName>
        <fullName evidence="2">Alkaline shock response membrane anchor protein AmaP</fullName>
    </submittedName>
</protein>
<evidence type="ECO:0000313" key="2">
    <source>
        <dbReference type="EMBL" id="MCM6761406.1"/>
    </source>
</evidence>
<gene>
    <name evidence="2" type="ORF">NB037_03155</name>
</gene>
<name>A0A9X2DWA4_9MICO</name>
<keyword evidence="1" id="KW-0812">Transmembrane</keyword>
<reference evidence="2" key="1">
    <citation type="submission" date="2022-06" db="EMBL/GenBank/DDBJ databases">
        <title>Whole genome shotgun sequencing (WGS) of Rathayibacter sp. ZW T2_19, isolated from stored onions (Allium cepa).</title>
        <authorList>
            <person name="Stoll D.A."/>
            <person name="Huch M."/>
        </authorList>
    </citation>
    <scope>NUCLEOTIDE SEQUENCE</scope>
    <source>
        <strain evidence="2">ZW T2_19</strain>
    </source>
</reference>
<accession>A0A9X2DWA4</accession>
<dbReference type="EMBL" id="JAMRYM010000005">
    <property type="protein sequence ID" value="MCM6761406.1"/>
    <property type="molecule type" value="Genomic_DNA"/>
</dbReference>
<dbReference type="RefSeq" id="WP_251943572.1">
    <property type="nucleotide sequence ID" value="NZ_JAMRYM010000005.1"/>
</dbReference>
<comment type="caution">
    <text evidence="2">The sequence shown here is derived from an EMBL/GenBank/DDBJ whole genome shotgun (WGS) entry which is preliminary data.</text>
</comment>
<dbReference type="Proteomes" id="UP001155240">
    <property type="component" value="Unassembled WGS sequence"/>
</dbReference>
<keyword evidence="1" id="KW-1133">Transmembrane helix</keyword>
<sequence>MRIRDWQRLRKKVELLQARRRDISAFGWTAVGLVLSAALTLFPWLPAWRALPEDQQLEFAWVTPAIIVAGVAGIILAIISFIFAHLFANAERQTAKELGDDMDSVYKIPETHQ</sequence>
<dbReference type="AlphaFoldDB" id="A0A9X2DWA4"/>
<feature type="transmembrane region" description="Helical" evidence="1">
    <location>
        <begin position="65"/>
        <end position="88"/>
    </location>
</feature>
<evidence type="ECO:0000313" key="3">
    <source>
        <dbReference type="Proteomes" id="UP001155240"/>
    </source>
</evidence>
<organism evidence="2 3">
    <name type="scientific">Rathayibacter rubneri</name>
    <dbReference type="NCBI Taxonomy" id="2950106"/>
    <lineage>
        <taxon>Bacteria</taxon>
        <taxon>Bacillati</taxon>
        <taxon>Actinomycetota</taxon>
        <taxon>Actinomycetes</taxon>
        <taxon>Micrococcales</taxon>
        <taxon>Microbacteriaceae</taxon>
        <taxon>Rathayibacter</taxon>
    </lineage>
</organism>
<evidence type="ECO:0000256" key="1">
    <source>
        <dbReference type="SAM" id="Phobius"/>
    </source>
</evidence>
<keyword evidence="3" id="KW-1185">Reference proteome</keyword>
<keyword evidence="1" id="KW-0472">Membrane</keyword>
<proteinExistence type="predicted"/>